<sequence length="325" mass="37612">IAINETNIIMHCQTPQNHGSLFLQFVMIIEMIVGLPGNTVAMWIFCFRMKFWKPHALFLFNMVIADFLLIISVPFRIDTSLRGDYWVFGQYWCRINLFMLAVNRSASIAFMTAVTVDRYFKVVHPHHRISRMTLTQAGWLVGLLWTVVIALRIPLLTTNLLYQDGNVSLCRSFNSYKRTPSAIKVHYGVFITEFFLPWFLLLFCSARIACSLHQRWIYRRKMVWKATRAVVVISLVFTICFMPGVITGLRGMYIKQFYPDDCASYNLIIKFFMMSIPFTYLNSSLDPVIYCFSSSMFHDALKSSISHLSFVKKNVRPANSTASNS</sequence>
<reference evidence="11" key="2">
    <citation type="submission" date="2025-09" db="UniProtKB">
        <authorList>
            <consortium name="Ensembl"/>
        </authorList>
    </citation>
    <scope>IDENTIFICATION</scope>
</reference>
<comment type="subcellular location">
    <subcellularLocation>
        <location evidence="1">Membrane</location>
        <topology evidence="1">Multi-pass membrane protein</topology>
    </subcellularLocation>
</comment>
<proteinExistence type="inferred from homology"/>
<keyword evidence="3 9" id="KW-1133">Transmembrane helix</keyword>
<feature type="domain" description="G-protein coupled receptors family 1 profile" evidence="10">
    <location>
        <begin position="37"/>
        <end position="290"/>
    </location>
</feature>
<dbReference type="PANTHER" id="PTHR46048">
    <property type="entry name" value="HYDROXYCARBOXYLIC ACID RECEPTOR 2"/>
    <property type="match status" value="1"/>
</dbReference>
<evidence type="ECO:0000256" key="6">
    <source>
        <dbReference type="ARBA" id="ARBA00023170"/>
    </source>
</evidence>
<evidence type="ECO:0000256" key="7">
    <source>
        <dbReference type="ARBA" id="ARBA00023224"/>
    </source>
</evidence>
<dbReference type="GeneTree" id="ENSGT01140000282516"/>
<dbReference type="PROSITE" id="PS00237">
    <property type="entry name" value="G_PROTEIN_RECEP_F1_1"/>
    <property type="match status" value="1"/>
</dbReference>
<dbReference type="PRINTS" id="PR00237">
    <property type="entry name" value="GPCRRHODOPSN"/>
</dbReference>
<accession>A0A3B4T496</accession>
<evidence type="ECO:0000259" key="10">
    <source>
        <dbReference type="PROSITE" id="PS50262"/>
    </source>
</evidence>
<dbReference type="Pfam" id="PF00001">
    <property type="entry name" value="7tm_1"/>
    <property type="match status" value="1"/>
</dbReference>
<keyword evidence="6 8" id="KW-0675">Receptor</keyword>
<dbReference type="Ensembl" id="ENSSDUT00000001019.1">
    <property type="protein sequence ID" value="ENSSDUP00000000973.1"/>
    <property type="gene ID" value="ENSSDUG00000000795.1"/>
</dbReference>
<dbReference type="PANTHER" id="PTHR46048:SF10">
    <property type="entry name" value="HYDROXYCARBOXYLIC ACID RECEPTOR 1-4-RELATED"/>
    <property type="match status" value="1"/>
</dbReference>
<reference evidence="11" key="1">
    <citation type="submission" date="2025-08" db="UniProtKB">
        <authorList>
            <consortium name="Ensembl"/>
        </authorList>
    </citation>
    <scope>IDENTIFICATION</scope>
</reference>
<feature type="transmembrane region" description="Helical" evidence="9">
    <location>
        <begin position="21"/>
        <end position="45"/>
    </location>
</feature>
<evidence type="ECO:0000256" key="5">
    <source>
        <dbReference type="ARBA" id="ARBA00023136"/>
    </source>
</evidence>
<organism evidence="11 12">
    <name type="scientific">Seriola dumerili</name>
    <name type="common">Greater amberjack</name>
    <name type="synonym">Caranx dumerili</name>
    <dbReference type="NCBI Taxonomy" id="41447"/>
    <lineage>
        <taxon>Eukaryota</taxon>
        <taxon>Metazoa</taxon>
        <taxon>Chordata</taxon>
        <taxon>Craniata</taxon>
        <taxon>Vertebrata</taxon>
        <taxon>Euteleostomi</taxon>
        <taxon>Actinopterygii</taxon>
        <taxon>Neopterygii</taxon>
        <taxon>Teleostei</taxon>
        <taxon>Neoteleostei</taxon>
        <taxon>Acanthomorphata</taxon>
        <taxon>Carangaria</taxon>
        <taxon>Carangiformes</taxon>
        <taxon>Carangidae</taxon>
        <taxon>Seriola</taxon>
    </lineage>
</organism>
<dbReference type="GO" id="GO:0005886">
    <property type="term" value="C:plasma membrane"/>
    <property type="evidence" value="ECO:0007669"/>
    <property type="project" value="TreeGrafter"/>
</dbReference>
<dbReference type="GO" id="GO:0004930">
    <property type="term" value="F:G protein-coupled receptor activity"/>
    <property type="evidence" value="ECO:0007669"/>
    <property type="project" value="UniProtKB-KW"/>
</dbReference>
<evidence type="ECO:0000256" key="8">
    <source>
        <dbReference type="RuleBase" id="RU000688"/>
    </source>
</evidence>
<keyword evidence="2 8" id="KW-0812">Transmembrane</keyword>
<dbReference type="Proteomes" id="UP000261420">
    <property type="component" value="Unplaced"/>
</dbReference>
<dbReference type="InterPro" id="IPR000276">
    <property type="entry name" value="GPCR_Rhodpsn"/>
</dbReference>
<evidence type="ECO:0000256" key="2">
    <source>
        <dbReference type="ARBA" id="ARBA00022692"/>
    </source>
</evidence>
<keyword evidence="5 9" id="KW-0472">Membrane</keyword>
<dbReference type="PROSITE" id="PS50262">
    <property type="entry name" value="G_PROTEIN_RECEP_F1_2"/>
    <property type="match status" value="1"/>
</dbReference>
<evidence type="ECO:0000256" key="9">
    <source>
        <dbReference type="SAM" id="Phobius"/>
    </source>
</evidence>
<evidence type="ECO:0000313" key="11">
    <source>
        <dbReference type="Ensembl" id="ENSSDUP00000000973.1"/>
    </source>
</evidence>
<dbReference type="Gene3D" id="1.20.1070.10">
    <property type="entry name" value="Rhodopsin 7-helix transmembrane proteins"/>
    <property type="match status" value="1"/>
</dbReference>
<feature type="transmembrane region" description="Helical" evidence="9">
    <location>
        <begin position="229"/>
        <end position="251"/>
    </location>
</feature>
<feature type="transmembrane region" description="Helical" evidence="9">
    <location>
        <begin position="185"/>
        <end position="208"/>
    </location>
</feature>
<dbReference type="SUPFAM" id="SSF81321">
    <property type="entry name" value="Family A G protein-coupled receptor-like"/>
    <property type="match status" value="1"/>
</dbReference>
<evidence type="ECO:0000256" key="1">
    <source>
        <dbReference type="ARBA" id="ARBA00004141"/>
    </source>
</evidence>
<evidence type="ECO:0000256" key="3">
    <source>
        <dbReference type="ARBA" id="ARBA00022989"/>
    </source>
</evidence>
<keyword evidence="4 8" id="KW-0297">G-protein coupled receptor</keyword>
<dbReference type="InterPro" id="IPR051893">
    <property type="entry name" value="HCARs"/>
</dbReference>
<comment type="similarity">
    <text evidence="8">Belongs to the G-protein coupled receptor 1 family.</text>
</comment>
<name>A0A3B4T496_SERDU</name>
<evidence type="ECO:0000256" key="4">
    <source>
        <dbReference type="ARBA" id="ARBA00023040"/>
    </source>
</evidence>
<feature type="transmembrane region" description="Helical" evidence="9">
    <location>
        <begin position="97"/>
        <end position="116"/>
    </location>
</feature>
<protein>
    <submittedName>
        <fullName evidence="11">Oxoeicosanoid receptor 1</fullName>
    </submittedName>
</protein>
<feature type="transmembrane region" description="Helical" evidence="9">
    <location>
        <begin position="137"/>
        <end position="155"/>
    </location>
</feature>
<evidence type="ECO:0000313" key="12">
    <source>
        <dbReference type="Proteomes" id="UP000261420"/>
    </source>
</evidence>
<dbReference type="InterPro" id="IPR017452">
    <property type="entry name" value="GPCR_Rhodpsn_7TM"/>
</dbReference>
<keyword evidence="12" id="KW-1185">Reference proteome</keyword>
<feature type="transmembrane region" description="Helical" evidence="9">
    <location>
        <begin position="57"/>
        <end position="77"/>
    </location>
</feature>
<dbReference type="AlphaFoldDB" id="A0A3B4T496"/>
<keyword evidence="7 8" id="KW-0807">Transducer</keyword>
<dbReference type="OMA" id="EFLLPWF"/>